<reference evidence="2 3" key="1">
    <citation type="submission" date="2016-08" db="EMBL/GenBank/DDBJ databases">
        <title>Whole genome sequence of Pseudomonas graminis strain UASWS1507, a potential biological control agent for agriculture.</title>
        <authorList>
            <person name="Crovadore J."/>
            <person name="Calmin G."/>
            <person name="Chablais R."/>
            <person name="Cochard B."/>
            <person name="Lefort F."/>
        </authorList>
    </citation>
    <scope>NUCLEOTIDE SEQUENCE [LARGE SCALE GENOMIC DNA]</scope>
    <source>
        <strain evidence="2 3">UASWS1507</strain>
    </source>
</reference>
<dbReference type="SMART" id="SM00530">
    <property type="entry name" value="HTH_XRE"/>
    <property type="match status" value="1"/>
</dbReference>
<accession>A0A1C2DXX2</accession>
<comment type="caution">
    <text evidence="2">The sequence shown here is derived from an EMBL/GenBank/DDBJ whole genome shotgun (WGS) entry which is preliminary data.</text>
</comment>
<proteinExistence type="predicted"/>
<dbReference type="RefSeq" id="WP_065989395.1">
    <property type="nucleotide sequence ID" value="NZ_MDEN01000063.1"/>
</dbReference>
<dbReference type="GO" id="GO:0003677">
    <property type="term" value="F:DNA binding"/>
    <property type="evidence" value="ECO:0007669"/>
    <property type="project" value="InterPro"/>
</dbReference>
<dbReference type="Gene3D" id="1.10.260.40">
    <property type="entry name" value="lambda repressor-like DNA-binding domains"/>
    <property type="match status" value="1"/>
</dbReference>
<gene>
    <name evidence="2" type="ORF">BBI10_14580</name>
</gene>
<dbReference type="AlphaFoldDB" id="A0A1C2DXX2"/>
<evidence type="ECO:0000259" key="1">
    <source>
        <dbReference type="PROSITE" id="PS50943"/>
    </source>
</evidence>
<evidence type="ECO:0000313" key="3">
    <source>
        <dbReference type="Proteomes" id="UP000095143"/>
    </source>
</evidence>
<evidence type="ECO:0000313" key="2">
    <source>
        <dbReference type="EMBL" id="OCX19614.1"/>
    </source>
</evidence>
<sequence>MDATLLLERLGSQIEEMRRSRGLTQVQLAHQSGMTRQKLAEVEKGSPTVAVNFYAKVLAALNAEIKVVSARRPTFEELREVFQ</sequence>
<dbReference type="CDD" id="cd00093">
    <property type="entry name" value="HTH_XRE"/>
    <property type="match status" value="1"/>
</dbReference>
<dbReference type="PROSITE" id="PS50943">
    <property type="entry name" value="HTH_CROC1"/>
    <property type="match status" value="1"/>
</dbReference>
<dbReference type="EMBL" id="MDEN01000063">
    <property type="protein sequence ID" value="OCX19614.1"/>
    <property type="molecule type" value="Genomic_DNA"/>
</dbReference>
<feature type="domain" description="HTH cro/C1-type" evidence="1">
    <location>
        <begin position="14"/>
        <end position="68"/>
    </location>
</feature>
<dbReference type="Pfam" id="PF13560">
    <property type="entry name" value="HTH_31"/>
    <property type="match status" value="1"/>
</dbReference>
<dbReference type="OrthoDB" id="9156632at2"/>
<dbReference type="InterPro" id="IPR010982">
    <property type="entry name" value="Lambda_DNA-bd_dom_sf"/>
</dbReference>
<organism evidence="2 3">
    <name type="scientific">Pseudomonas graminis</name>
    <dbReference type="NCBI Taxonomy" id="158627"/>
    <lineage>
        <taxon>Bacteria</taxon>
        <taxon>Pseudomonadati</taxon>
        <taxon>Pseudomonadota</taxon>
        <taxon>Gammaproteobacteria</taxon>
        <taxon>Pseudomonadales</taxon>
        <taxon>Pseudomonadaceae</taxon>
        <taxon>Pseudomonas</taxon>
    </lineage>
</organism>
<dbReference type="Proteomes" id="UP000095143">
    <property type="component" value="Unassembled WGS sequence"/>
</dbReference>
<dbReference type="InterPro" id="IPR001387">
    <property type="entry name" value="Cro/C1-type_HTH"/>
</dbReference>
<protein>
    <submittedName>
        <fullName evidence="2">Transcriptional regulator</fullName>
    </submittedName>
</protein>
<name>A0A1C2DXX2_9PSED</name>
<dbReference type="SUPFAM" id="SSF47413">
    <property type="entry name" value="lambda repressor-like DNA-binding domains"/>
    <property type="match status" value="1"/>
</dbReference>